<dbReference type="OrthoDB" id="5729753at2"/>
<keyword evidence="2" id="KW-0378">Hydrolase</keyword>
<feature type="domain" description="AB hydrolase-1" evidence="1">
    <location>
        <begin position="5"/>
        <end position="261"/>
    </location>
</feature>
<gene>
    <name evidence="2" type="ORF">GLE_2700</name>
</gene>
<reference evidence="2 3" key="1">
    <citation type="submission" date="2015-11" db="EMBL/GenBank/DDBJ databases">
        <title>Genome sequences of Lysobacter enzymogenes strain C3 and Lysobacter antibioticus ATCC 29479.</title>
        <authorList>
            <person name="Kobayashi D.Y."/>
        </authorList>
    </citation>
    <scope>NUCLEOTIDE SEQUENCE [LARGE SCALE GENOMIC DNA]</scope>
    <source>
        <strain evidence="2 3">C3</strain>
    </source>
</reference>
<accession>A0A0S2DHZ8</accession>
<evidence type="ECO:0000313" key="2">
    <source>
        <dbReference type="EMBL" id="ALN58048.1"/>
    </source>
</evidence>
<dbReference type="InterPro" id="IPR000073">
    <property type="entry name" value="AB_hydrolase_1"/>
</dbReference>
<dbReference type="GO" id="GO:0016787">
    <property type="term" value="F:hydrolase activity"/>
    <property type="evidence" value="ECO:0007669"/>
    <property type="project" value="UniProtKB-KW"/>
</dbReference>
<protein>
    <submittedName>
        <fullName evidence="2">Hydrolase, alpha/beta fold family</fullName>
    </submittedName>
</protein>
<dbReference type="Gene3D" id="3.40.50.1820">
    <property type="entry name" value="alpha/beta hydrolase"/>
    <property type="match status" value="1"/>
</dbReference>
<dbReference type="PATRIC" id="fig|69.6.peg.2659"/>
<dbReference type="Pfam" id="PF12697">
    <property type="entry name" value="Abhydrolase_6"/>
    <property type="match status" value="1"/>
</dbReference>
<dbReference type="SUPFAM" id="SSF53474">
    <property type="entry name" value="alpha/beta-Hydrolases"/>
    <property type="match status" value="1"/>
</dbReference>
<evidence type="ECO:0000313" key="3">
    <source>
        <dbReference type="Proteomes" id="UP000061569"/>
    </source>
</evidence>
<evidence type="ECO:0000259" key="1">
    <source>
        <dbReference type="Pfam" id="PF12697"/>
    </source>
</evidence>
<dbReference type="InterPro" id="IPR029058">
    <property type="entry name" value="AB_hydrolase_fold"/>
</dbReference>
<dbReference type="Proteomes" id="UP000061569">
    <property type="component" value="Chromosome"/>
</dbReference>
<organism evidence="2 3">
    <name type="scientific">Lysobacter enzymogenes</name>
    <dbReference type="NCBI Taxonomy" id="69"/>
    <lineage>
        <taxon>Bacteria</taxon>
        <taxon>Pseudomonadati</taxon>
        <taxon>Pseudomonadota</taxon>
        <taxon>Gammaproteobacteria</taxon>
        <taxon>Lysobacterales</taxon>
        <taxon>Lysobacteraceae</taxon>
        <taxon>Lysobacter</taxon>
    </lineage>
</organism>
<dbReference type="KEGG" id="lez:GLE_2700"/>
<name>A0A0S2DHZ8_LYSEN</name>
<dbReference type="STRING" id="69.GLE_2700"/>
<dbReference type="EMBL" id="CP013140">
    <property type="protein sequence ID" value="ALN58048.1"/>
    <property type="molecule type" value="Genomic_DNA"/>
</dbReference>
<sequence length="289" mass="32083">MSDLLLFSHANGFPAPVYRVMLEQLSARYRIERPERIGHDPRYPVTLDWPHLVEELAERAVAAAGDARRIFLVGHSLGGYLSLLAAHRLAGTALAARLAGVVMLDSPLIAGWRARLVQLGRRTGLDNLVMPTRATLQRRRHWPDRAAVRAHFLAKPTFARWDQRVLNDYVEHGTRAADDGARELAFEREIEYRIYRSLPTTSLSGLAPQVRVPVGFLAGTRSRELRNAGEAATRRLVGERWAWVEGSHLFPMERPQDTAAAIEAMLKRIAPAAAEADARAPAAVRATGT</sequence>
<dbReference type="AlphaFoldDB" id="A0A0S2DHZ8"/>
<proteinExistence type="predicted"/>